<gene>
    <name evidence="1" type="ORF">PanWU01x14_187260</name>
</gene>
<accession>A0A2P5C3E4</accession>
<comment type="caution">
    <text evidence="1">The sequence shown here is derived from an EMBL/GenBank/DDBJ whole genome shotgun (WGS) entry which is preliminary data.</text>
</comment>
<dbReference type="AlphaFoldDB" id="A0A2P5C3E4"/>
<evidence type="ECO:0000313" key="1">
    <source>
        <dbReference type="EMBL" id="PON55546.1"/>
    </source>
</evidence>
<name>A0A2P5C3E4_PARAD</name>
<evidence type="ECO:0000313" key="2">
    <source>
        <dbReference type="Proteomes" id="UP000237105"/>
    </source>
</evidence>
<dbReference type="EMBL" id="JXTB01000182">
    <property type="protein sequence ID" value="PON55546.1"/>
    <property type="molecule type" value="Genomic_DNA"/>
</dbReference>
<sequence length="84" mass="9321">MIEGSNGQAGICLGYHLFRGSAGNVIAQYPDLDWSFLDSTSTLIPDVEDSPRVNLSYPAKLLMIEADQYALILTYHNLYIPNLD</sequence>
<proteinExistence type="predicted"/>
<reference evidence="2" key="1">
    <citation type="submission" date="2016-06" db="EMBL/GenBank/DDBJ databases">
        <title>Parallel loss of symbiosis genes in relatives of nitrogen-fixing non-legume Parasponia.</title>
        <authorList>
            <person name="Van Velzen R."/>
            <person name="Holmer R."/>
            <person name="Bu F."/>
            <person name="Rutten L."/>
            <person name="Van Zeijl A."/>
            <person name="Liu W."/>
            <person name="Santuari L."/>
            <person name="Cao Q."/>
            <person name="Sharma T."/>
            <person name="Shen D."/>
            <person name="Roswanjaya Y."/>
            <person name="Wardhani T."/>
            <person name="Kalhor M.S."/>
            <person name="Jansen J."/>
            <person name="Van den Hoogen J."/>
            <person name="Gungor B."/>
            <person name="Hartog M."/>
            <person name="Hontelez J."/>
            <person name="Verver J."/>
            <person name="Yang W.-C."/>
            <person name="Schijlen E."/>
            <person name="Repin R."/>
            <person name="Schilthuizen M."/>
            <person name="Schranz E."/>
            <person name="Heidstra R."/>
            <person name="Miyata K."/>
            <person name="Fedorova E."/>
            <person name="Kohlen W."/>
            <person name="Bisseling T."/>
            <person name="Smit S."/>
            <person name="Geurts R."/>
        </authorList>
    </citation>
    <scope>NUCLEOTIDE SEQUENCE [LARGE SCALE GENOMIC DNA]</scope>
    <source>
        <strain evidence="2">cv. WU1-14</strain>
    </source>
</reference>
<dbReference type="OrthoDB" id="10528435at2759"/>
<keyword evidence="2" id="KW-1185">Reference proteome</keyword>
<organism evidence="1 2">
    <name type="scientific">Parasponia andersonii</name>
    <name type="common">Sponia andersonii</name>
    <dbReference type="NCBI Taxonomy" id="3476"/>
    <lineage>
        <taxon>Eukaryota</taxon>
        <taxon>Viridiplantae</taxon>
        <taxon>Streptophyta</taxon>
        <taxon>Embryophyta</taxon>
        <taxon>Tracheophyta</taxon>
        <taxon>Spermatophyta</taxon>
        <taxon>Magnoliopsida</taxon>
        <taxon>eudicotyledons</taxon>
        <taxon>Gunneridae</taxon>
        <taxon>Pentapetalae</taxon>
        <taxon>rosids</taxon>
        <taxon>fabids</taxon>
        <taxon>Rosales</taxon>
        <taxon>Cannabaceae</taxon>
        <taxon>Parasponia</taxon>
    </lineage>
</organism>
<protein>
    <submittedName>
        <fullName evidence="1">Uncharacterized protein</fullName>
    </submittedName>
</protein>
<dbReference type="Proteomes" id="UP000237105">
    <property type="component" value="Unassembled WGS sequence"/>
</dbReference>